<reference evidence="1 2" key="1">
    <citation type="submission" date="2018-02" db="EMBL/GenBank/DDBJ databases">
        <title>Comparative genomes isolates from brazilian mangrove.</title>
        <authorList>
            <person name="Araujo J.E."/>
            <person name="Taketani R.G."/>
            <person name="Silva M.C.P."/>
            <person name="Loureco M.V."/>
            <person name="Andreote F.D."/>
        </authorList>
    </citation>
    <scope>NUCLEOTIDE SEQUENCE [LARGE SCALE GENOMIC DNA]</scope>
    <source>
        <strain evidence="1 2">Nap-Phe MGV</strain>
    </source>
</reference>
<proteinExistence type="predicted"/>
<sequence>MKPEKSPMAKKAQAAFRAAMLDVIETCRRTKTPLITSIDGGMKHIPYDQIEQYIDIESLREPDANGSSSA</sequence>
<evidence type="ECO:0000313" key="2">
    <source>
        <dbReference type="Proteomes" id="UP000237819"/>
    </source>
</evidence>
<protein>
    <submittedName>
        <fullName evidence="1">Uncharacterized protein</fullName>
    </submittedName>
</protein>
<organism evidence="1 2">
    <name type="scientific">Blastopirellula marina</name>
    <dbReference type="NCBI Taxonomy" id="124"/>
    <lineage>
        <taxon>Bacteria</taxon>
        <taxon>Pseudomonadati</taxon>
        <taxon>Planctomycetota</taxon>
        <taxon>Planctomycetia</taxon>
        <taxon>Pirellulales</taxon>
        <taxon>Pirellulaceae</taxon>
        <taxon>Blastopirellula</taxon>
    </lineage>
</organism>
<name>A0A2S8GLG4_9BACT</name>
<dbReference type="RefSeq" id="WP_105336252.1">
    <property type="nucleotide sequence ID" value="NZ_PUHZ01000015.1"/>
</dbReference>
<comment type="caution">
    <text evidence="1">The sequence shown here is derived from an EMBL/GenBank/DDBJ whole genome shotgun (WGS) entry which is preliminary data.</text>
</comment>
<dbReference type="EMBL" id="PUHZ01000015">
    <property type="protein sequence ID" value="PQO45272.1"/>
    <property type="molecule type" value="Genomic_DNA"/>
</dbReference>
<dbReference type="Proteomes" id="UP000237819">
    <property type="component" value="Unassembled WGS sequence"/>
</dbReference>
<dbReference type="AlphaFoldDB" id="A0A2S8GLG4"/>
<evidence type="ECO:0000313" key="1">
    <source>
        <dbReference type="EMBL" id="PQO45272.1"/>
    </source>
</evidence>
<accession>A0A2S8GLG4</accession>
<gene>
    <name evidence="1" type="ORF">C5Y93_15045</name>
</gene>
<dbReference type="OrthoDB" id="290073at2"/>